<comment type="caution">
    <text evidence="1">The sequence shown here is derived from an EMBL/GenBank/DDBJ whole genome shotgun (WGS) entry which is preliminary data.</text>
</comment>
<organism evidence="1 2">
    <name type="scientific">Gigaspora rosea</name>
    <dbReference type="NCBI Taxonomy" id="44941"/>
    <lineage>
        <taxon>Eukaryota</taxon>
        <taxon>Fungi</taxon>
        <taxon>Fungi incertae sedis</taxon>
        <taxon>Mucoromycota</taxon>
        <taxon>Glomeromycotina</taxon>
        <taxon>Glomeromycetes</taxon>
        <taxon>Diversisporales</taxon>
        <taxon>Gigasporaceae</taxon>
        <taxon>Gigaspora</taxon>
    </lineage>
</organism>
<name>A0A397VBM5_9GLOM</name>
<dbReference type="AlphaFoldDB" id="A0A397VBM5"/>
<gene>
    <name evidence="1" type="ORF">C2G38_2180753</name>
</gene>
<sequence>MPAKLFSTDEMLSIFQQVPLLILYSYGKSVRDRYGQLLNHNGTNIVFDLINALYDPLQDYQAQVAITYQSLLQSKKKTKKSTSAAMVCILFGQNLGEHAEQRTVSIKQLYRYYATTTVRIYYIFRKWRADLIDKTTTLTLPLAYELKTRLSKN</sequence>
<keyword evidence="2" id="KW-1185">Reference proteome</keyword>
<dbReference type="Proteomes" id="UP000266673">
    <property type="component" value="Unassembled WGS sequence"/>
</dbReference>
<reference evidence="1 2" key="1">
    <citation type="submission" date="2018-06" db="EMBL/GenBank/DDBJ databases">
        <title>Comparative genomics reveals the genomic features of Rhizophagus irregularis, R. cerebriforme, R. diaphanum and Gigaspora rosea, and their symbiotic lifestyle signature.</title>
        <authorList>
            <person name="Morin E."/>
            <person name="San Clemente H."/>
            <person name="Chen E.C.H."/>
            <person name="De La Providencia I."/>
            <person name="Hainaut M."/>
            <person name="Kuo A."/>
            <person name="Kohler A."/>
            <person name="Murat C."/>
            <person name="Tang N."/>
            <person name="Roy S."/>
            <person name="Loubradou J."/>
            <person name="Henrissat B."/>
            <person name="Grigoriev I.V."/>
            <person name="Corradi N."/>
            <person name="Roux C."/>
            <person name="Martin F.M."/>
        </authorList>
    </citation>
    <scope>NUCLEOTIDE SEQUENCE [LARGE SCALE GENOMIC DNA]</scope>
    <source>
        <strain evidence="1 2">DAOM 194757</strain>
    </source>
</reference>
<accession>A0A397VBM5</accession>
<protein>
    <submittedName>
        <fullName evidence="1">Uncharacterized protein</fullName>
    </submittedName>
</protein>
<evidence type="ECO:0000313" key="1">
    <source>
        <dbReference type="EMBL" id="RIB19865.1"/>
    </source>
</evidence>
<dbReference type="EMBL" id="QKWP01000449">
    <property type="protein sequence ID" value="RIB19865.1"/>
    <property type="molecule type" value="Genomic_DNA"/>
</dbReference>
<evidence type="ECO:0000313" key="2">
    <source>
        <dbReference type="Proteomes" id="UP000266673"/>
    </source>
</evidence>
<proteinExistence type="predicted"/>